<dbReference type="EMBL" id="NCSJ02000022">
    <property type="protein sequence ID" value="RFU34320.1"/>
    <property type="molecule type" value="Genomic_DNA"/>
</dbReference>
<dbReference type="InterPro" id="IPR002809">
    <property type="entry name" value="EMC3/TMCO1"/>
</dbReference>
<name>A0A3E2HLR6_SCYLI</name>
<evidence type="ECO:0000256" key="1">
    <source>
        <dbReference type="ARBA" id="ARBA00004141"/>
    </source>
</evidence>
<evidence type="ECO:0000256" key="2">
    <source>
        <dbReference type="ARBA" id="ARBA00005376"/>
    </source>
</evidence>
<dbReference type="STRING" id="5539.A0A3E2HLR6"/>
<accession>A0A3E2HLR6</accession>
<proteinExistence type="inferred from homology"/>
<dbReference type="AlphaFoldDB" id="A0A3E2HLR6"/>
<comment type="caution">
    <text evidence="8">The sequence shown here is derived from an EMBL/GenBank/DDBJ whole genome shotgun (WGS) entry which is preliminary data.</text>
</comment>
<evidence type="ECO:0000313" key="9">
    <source>
        <dbReference type="Proteomes" id="UP000258309"/>
    </source>
</evidence>
<keyword evidence="9" id="KW-1185">Reference proteome</keyword>
<dbReference type="GO" id="GO:0034975">
    <property type="term" value="P:protein folding in endoplasmic reticulum"/>
    <property type="evidence" value="ECO:0007669"/>
    <property type="project" value="TreeGrafter"/>
</dbReference>
<keyword evidence="5 7" id="KW-1133">Transmembrane helix</keyword>
<protein>
    <recommendedName>
        <fullName evidence="3">ER membrane protein complex subunit 3</fullName>
    </recommendedName>
</protein>
<dbReference type="OrthoDB" id="6745403at2759"/>
<sequence length="259" mass="29152">MAQVPVQMIHRDPQLFYWILIPITVVMILTGILRHYATVLMAPTPKKQDRPTLREQRSLLRGVTLRTNGNVITRNSFETRKNYLVSAYEAGEFLKEPEKKGQAAPNPMTDPAAMEGMMGMMKGNMAMIIPQTLIMGWINAFFSGFVIIKLPFPLTIKFKSMLQAGVATRDMDPQWMSSISWYVLCIFGLQPVFNYLLGSDNAASQMQQQMGQMAPNQNMFGPGVDPDKQFQGEAENLAVSTHNYILDGVENRLLESVKV</sequence>
<evidence type="ECO:0000256" key="7">
    <source>
        <dbReference type="SAM" id="Phobius"/>
    </source>
</evidence>
<feature type="transmembrane region" description="Helical" evidence="7">
    <location>
        <begin position="179"/>
        <end position="197"/>
    </location>
</feature>
<evidence type="ECO:0000256" key="4">
    <source>
        <dbReference type="ARBA" id="ARBA00022692"/>
    </source>
</evidence>
<keyword evidence="6 7" id="KW-0472">Membrane</keyword>
<evidence type="ECO:0000256" key="6">
    <source>
        <dbReference type="ARBA" id="ARBA00023136"/>
    </source>
</evidence>
<keyword evidence="4 7" id="KW-0812">Transmembrane</keyword>
<dbReference type="OMA" id="KDMDPRW"/>
<reference evidence="8 9" key="1">
    <citation type="submission" date="2018-05" db="EMBL/GenBank/DDBJ databases">
        <title>Draft genome sequence of Scytalidium lignicola DSM 105466, a ubiquitous saprotrophic fungus.</title>
        <authorList>
            <person name="Buettner E."/>
            <person name="Gebauer A.M."/>
            <person name="Hofrichter M."/>
            <person name="Liers C."/>
            <person name="Kellner H."/>
        </authorList>
    </citation>
    <scope>NUCLEOTIDE SEQUENCE [LARGE SCALE GENOMIC DNA]</scope>
    <source>
        <strain evidence="8 9">DSM 105466</strain>
    </source>
</reference>
<organism evidence="8 9">
    <name type="scientific">Scytalidium lignicola</name>
    <name type="common">Hyphomycete</name>
    <dbReference type="NCBI Taxonomy" id="5539"/>
    <lineage>
        <taxon>Eukaryota</taxon>
        <taxon>Fungi</taxon>
        <taxon>Dikarya</taxon>
        <taxon>Ascomycota</taxon>
        <taxon>Pezizomycotina</taxon>
        <taxon>Leotiomycetes</taxon>
        <taxon>Leotiomycetes incertae sedis</taxon>
        <taxon>Scytalidium</taxon>
    </lineage>
</organism>
<dbReference type="PANTHER" id="PTHR13116">
    <property type="entry name" value="ER MEMBRANE PROTEIN COMPLEX SUBUNIT 3"/>
    <property type="match status" value="1"/>
</dbReference>
<dbReference type="Pfam" id="PF01956">
    <property type="entry name" value="EMC3_TMCO1"/>
    <property type="match status" value="1"/>
</dbReference>
<comment type="similarity">
    <text evidence="2">Belongs to the EMC3 family.</text>
</comment>
<dbReference type="GO" id="GO:0072546">
    <property type="term" value="C:EMC complex"/>
    <property type="evidence" value="ECO:0007669"/>
    <property type="project" value="TreeGrafter"/>
</dbReference>
<dbReference type="InterPro" id="IPR008568">
    <property type="entry name" value="EMC3"/>
</dbReference>
<dbReference type="SMART" id="SM01415">
    <property type="entry name" value="DUF106"/>
    <property type="match status" value="1"/>
</dbReference>
<comment type="subcellular location">
    <subcellularLocation>
        <location evidence="1">Membrane</location>
        <topology evidence="1">Multi-pass membrane protein</topology>
    </subcellularLocation>
</comment>
<feature type="transmembrane region" description="Helical" evidence="7">
    <location>
        <begin position="15"/>
        <end position="37"/>
    </location>
</feature>
<gene>
    <name evidence="8" type="ORF">B7463_g1960</name>
</gene>
<dbReference type="PIRSF" id="PIRSF010045">
    <property type="entry name" value="DUF850_TM_euk"/>
    <property type="match status" value="1"/>
</dbReference>
<feature type="non-terminal residue" evidence="8">
    <location>
        <position position="1"/>
    </location>
</feature>
<feature type="non-terminal residue" evidence="8">
    <location>
        <position position="259"/>
    </location>
</feature>
<dbReference type="PANTHER" id="PTHR13116:SF5">
    <property type="entry name" value="ER MEMBRANE PROTEIN COMPLEX SUBUNIT 3"/>
    <property type="match status" value="1"/>
</dbReference>
<dbReference type="Proteomes" id="UP000258309">
    <property type="component" value="Unassembled WGS sequence"/>
</dbReference>
<evidence type="ECO:0000256" key="5">
    <source>
        <dbReference type="ARBA" id="ARBA00022989"/>
    </source>
</evidence>
<feature type="transmembrane region" description="Helical" evidence="7">
    <location>
        <begin position="127"/>
        <end position="148"/>
    </location>
</feature>
<evidence type="ECO:0000313" key="8">
    <source>
        <dbReference type="EMBL" id="RFU34320.1"/>
    </source>
</evidence>
<evidence type="ECO:0000256" key="3">
    <source>
        <dbReference type="ARBA" id="ARBA00020822"/>
    </source>
</evidence>